<evidence type="ECO:0000256" key="1">
    <source>
        <dbReference type="ARBA" id="ARBA00023015"/>
    </source>
</evidence>
<keyword evidence="1" id="KW-0805">Transcription regulation</keyword>
<feature type="domain" description="HTH marR-type" evidence="4">
    <location>
        <begin position="9"/>
        <end position="142"/>
    </location>
</feature>
<dbReference type="InterPro" id="IPR036388">
    <property type="entry name" value="WH-like_DNA-bd_sf"/>
</dbReference>
<dbReference type="PANTHER" id="PTHR33164">
    <property type="entry name" value="TRANSCRIPTIONAL REGULATOR, MARR FAMILY"/>
    <property type="match status" value="1"/>
</dbReference>
<dbReference type="PANTHER" id="PTHR33164:SF99">
    <property type="entry name" value="MARR FAMILY REGULATORY PROTEIN"/>
    <property type="match status" value="1"/>
</dbReference>
<dbReference type="PROSITE" id="PS01117">
    <property type="entry name" value="HTH_MARR_1"/>
    <property type="match status" value="1"/>
</dbReference>
<name>A0A9X3S6S6_9ACTN</name>
<dbReference type="SUPFAM" id="SSF46785">
    <property type="entry name" value="Winged helix' DNA-binding domain"/>
    <property type="match status" value="1"/>
</dbReference>
<dbReference type="AlphaFoldDB" id="A0A9X3S6S6"/>
<evidence type="ECO:0000259" key="4">
    <source>
        <dbReference type="PROSITE" id="PS50995"/>
    </source>
</evidence>
<evidence type="ECO:0000313" key="5">
    <source>
        <dbReference type="EMBL" id="MDA0165421.1"/>
    </source>
</evidence>
<dbReference type="EMBL" id="JAPDOD010000046">
    <property type="protein sequence ID" value="MDA0165421.1"/>
    <property type="molecule type" value="Genomic_DNA"/>
</dbReference>
<dbReference type="InterPro" id="IPR011991">
    <property type="entry name" value="ArsR-like_HTH"/>
</dbReference>
<dbReference type="SMART" id="SM00347">
    <property type="entry name" value="HTH_MARR"/>
    <property type="match status" value="1"/>
</dbReference>
<dbReference type="InterPro" id="IPR000835">
    <property type="entry name" value="HTH_MarR-typ"/>
</dbReference>
<dbReference type="PROSITE" id="PS50995">
    <property type="entry name" value="HTH_MARR_2"/>
    <property type="match status" value="1"/>
</dbReference>
<dbReference type="GO" id="GO:0006950">
    <property type="term" value="P:response to stress"/>
    <property type="evidence" value="ECO:0007669"/>
    <property type="project" value="TreeGrafter"/>
</dbReference>
<dbReference type="InterPro" id="IPR023187">
    <property type="entry name" value="Tscrpt_reg_MarR-type_CS"/>
</dbReference>
<keyword evidence="3" id="KW-0804">Transcription</keyword>
<reference evidence="5" key="1">
    <citation type="submission" date="2022-10" db="EMBL/GenBank/DDBJ databases">
        <title>The WGS of Solirubrobacter ginsenosidimutans DSM 21036.</title>
        <authorList>
            <person name="Jiang Z."/>
        </authorList>
    </citation>
    <scope>NUCLEOTIDE SEQUENCE</scope>
    <source>
        <strain evidence="5">DSM 21036</strain>
    </source>
</reference>
<evidence type="ECO:0000313" key="6">
    <source>
        <dbReference type="Proteomes" id="UP001149140"/>
    </source>
</evidence>
<dbReference type="GO" id="GO:0003677">
    <property type="term" value="F:DNA binding"/>
    <property type="evidence" value="ECO:0007669"/>
    <property type="project" value="UniProtKB-KW"/>
</dbReference>
<keyword evidence="6" id="KW-1185">Reference proteome</keyword>
<evidence type="ECO:0000256" key="3">
    <source>
        <dbReference type="ARBA" id="ARBA00023163"/>
    </source>
</evidence>
<sequence length="160" mass="17131">MVTQPGLHDNDLVLWTQLLGEVLNAEILERLRAEHPRVRYSHGFLIQQLVEGPRPIGEIAENLGVTSQAVSKAVRELEALGYVERWSDPGDGRVRRVALTDSGRALLEAGRAIRAALNAELAGVLGAERAAAAASTLKAALQARGAMPAVSARRLSPSEL</sequence>
<dbReference type="InterPro" id="IPR036390">
    <property type="entry name" value="WH_DNA-bd_sf"/>
</dbReference>
<dbReference type="Pfam" id="PF12802">
    <property type="entry name" value="MarR_2"/>
    <property type="match status" value="1"/>
</dbReference>
<evidence type="ECO:0000256" key="2">
    <source>
        <dbReference type="ARBA" id="ARBA00023125"/>
    </source>
</evidence>
<comment type="caution">
    <text evidence="5">The sequence shown here is derived from an EMBL/GenBank/DDBJ whole genome shotgun (WGS) entry which is preliminary data.</text>
</comment>
<dbReference type="Gene3D" id="1.10.10.10">
    <property type="entry name" value="Winged helix-like DNA-binding domain superfamily/Winged helix DNA-binding domain"/>
    <property type="match status" value="1"/>
</dbReference>
<dbReference type="CDD" id="cd00090">
    <property type="entry name" value="HTH_ARSR"/>
    <property type="match status" value="1"/>
</dbReference>
<dbReference type="RefSeq" id="WP_270044680.1">
    <property type="nucleotide sequence ID" value="NZ_JAPDOD010000046.1"/>
</dbReference>
<dbReference type="Proteomes" id="UP001149140">
    <property type="component" value="Unassembled WGS sequence"/>
</dbReference>
<proteinExistence type="predicted"/>
<organism evidence="5 6">
    <name type="scientific">Solirubrobacter ginsenosidimutans</name>
    <dbReference type="NCBI Taxonomy" id="490573"/>
    <lineage>
        <taxon>Bacteria</taxon>
        <taxon>Bacillati</taxon>
        <taxon>Actinomycetota</taxon>
        <taxon>Thermoleophilia</taxon>
        <taxon>Solirubrobacterales</taxon>
        <taxon>Solirubrobacteraceae</taxon>
        <taxon>Solirubrobacter</taxon>
    </lineage>
</organism>
<gene>
    <name evidence="5" type="ORF">OM076_34450</name>
</gene>
<keyword evidence="2 5" id="KW-0238">DNA-binding</keyword>
<protein>
    <submittedName>
        <fullName evidence="5">Winged helix DNA-binding protein</fullName>
    </submittedName>
</protein>
<dbReference type="GO" id="GO:0003700">
    <property type="term" value="F:DNA-binding transcription factor activity"/>
    <property type="evidence" value="ECO:0007669"/>
    <property type="project" value="InterPro"/>
</dbReference>
<accession>A0A9X3S6S6</accession>
<dbReference type="InterPro" id="IPR039422">
    <property type="entry name" value="MarR/SlyA-like"/>
</dbReference>